<evidence type="ECO:0000256" key="3">
    <source>
        <dbReference type="ARBA" id="ARBA00023136"/>
    </source>
</evidence>
<sequence>MCSNQPLPISELLTIVLVATLSSVGTAGVHGTGINIVGDLNGTTLINETEKTRGEKEAT</sequence>
<dbReference type="Proteomes" id="UP000321773">
    <property type="component" value="Unassembled WGS sequence"/>
</dbReference>
<evidence type="ECO:0000313" key="4">
    <source>
        <dbReference type="EMBL" id="GEM05887.1"/>
    </source>
</evidence>
<evidence type="ECO:0000256" key="1">
    <source>
        <dbReference type="ARBA" id="ARBA00022692"/>
    </source>
</evidence>
<protein>
    <submittedName>
        <fullName evidence="4">Uncharacterized protein</fullName>
    </submittedName>
</protein>
<dbReference type="EMBL" id="BJWJ01000059">
    <property type="protein sequence ID" value="GEM05887.1"/>
    <property type="molecule type" value="Genomic_DNA"/>
</dbReference>
<comment type="caution">
    <text evidence="4">The sequence shown here is derived from an EMBL/GenBank/DDBJ whole genome shotgun (WGS) entry which is preliminary data.</text>
</comment>
<gene>
    <name evidence="4" type="ORF">HMI01_28750</name>
</gene>
<dbReference type="SUPFAM" id="SSF118215">
    <property type="entry name" value="Proton glutamate symport protein"/>
    <property type="match status" value="1"/>
</dbReference>
<keyword evidence="3" id="KW-0472">Membrane</keyword>
<keyword evidence="1" id="KW-0812">Transmembrane</keyword>
<dbReference type="InterPro" id="IPR036458">
    <property type="entry name" value="Na:dicarbo_symporter_sf"/>
</dbReference>
<accession>A0ABQ0VXM4</accession>
<reference evidence="4 5" key="1">
    <citation type="submission" date="2019-07" db="EMBL/GenBank/DDBJ databases">
        <title>Whole genome shotgun sequence of Halolactibacillus miurensis NBRC 100873.</title>
        <authorList>
            <person name="Hosoyama A."/>
            <person name="Uohara A."/>
            <person name="Ohji S."/>
            <person name="Ichikawa N."/>
        </authorList>
    </citation>
    <scope>NUCLEOTIDE SEQUENCE [LARGE SCALE GENOMIC DNA]</scope>
    <source>
        <strain evidence="4 5">NBRC 100873</strain>
    </source>
</reference>
<keyword evidence="2" id="KW-1133">Transmembrane helix</keyword>
<keyword evidence="5" id="KW-1185">Reference proteome</keyword>
<name>A0ABQ0VXM4_9BACI</name>
<evidence type="ECO:0000313" key="5">
    <source>
        <dbReference type="Proteomes" id="UP000321773"/>
    </source>
</evidence>
<proteinExistence type="predicted"/>
<organism evidence="4 5">
    <name type="scientific">Halolactibacillus miurensis</name>
    <dbReference type="NCBI Taxonomy" id="306541"/>
    <lineage>
        <taxon>Bacteria</taxon>
        <taxon>Bacillati</taxon>
        <taxon>Bacillota</taxon>
        <taxon>Bacilli</taxon>
        <taxon>Bacillales</taxon>
        <taxon>Bacillaceae</taxon>
        <taxon>Halolactibacillus</taxon>
    </lineage>
</organism>
<evidence type="ECO:0000256" key="2">
    <source>
        <dbReference type="ARBA" id="ARBA00022989"/>
    </source>
</evidence>